<evidence type="ECO:0000313" key="2">
    <source>
        <dbReference type="Proteomes" id="UP000886829"/>
    </source>
</evidence>
<proteinExistence type="predicted"/>
<dbReference type="EMBL" id="DXEV01000101">
    <property type="protein sequence ID" value="HIX56869.1"/>
    <property type="molecule type" value="Genomic_DNA"/>
</dbReference>
<name>A0A9D1WDE9_9GAMM</name>
<gene>
    <name evidence="1" type="ORF">H9850_05300</name>
</gene>
<sequence length="130" mass="14382">MHIFKSLGYNAPYLLGIAFEVTRQSLPITLPSGQHAFPSNASSTAKPDKNALRPLLPAPTDEIPTPVMVFNKEDLVNFGHKVYMALSPNLLKPPLFLIHVALMPKLDPKPKPELELEQATRGDHYLPAFS</sequence>
<reference evidence="1" key="1">
    <citation type="journal article" date="2021" name="PeerJ">
        <title>Extensive microbial diversity within the chicken gut microbiome revealed by metagenomics and culture.</title>
        <authorList>
            <person name="Gilroy R."/>
            <person name="Ravi A."/>
            <person name="Getino M."/>
            <person name="Pursley I."/>
            <person name="Horton D.L."/>
            <person name="Alikhan N.F."/>
            <person name="Baker D."/>
            <person name="Gharbi K."/>
            <person name="Hall N."/>
            <person name="Watson M."/>
            <person name="Adriaenssens E.M."/>
            <person name="Foster-Nyarko E."/>
            <person name="Jarju S."/>
            <person name="Secka A."/>
            <person name="Antonio M."/>
            <person name="Oren A."/>
            <person name="Chaudhuri R.R."/>
            <person name="La Ragione R."/>
            <person name="Hildebrand F."/>
            <person name="Pallen M.J."/>
        </authorList>
    </citation>
    <scope>NUCLEOTIDE SEQUENCE</scope>
    <source>
        <strain evidence="1">USASDec5-558</strain>
    </source>
</reference>
<dbReference type="AlphaFoldDB" id="A0A9D1WDE9"/>
<evidence type="ECO:0000313" key="1">
    <source>
        <dbReference type="EMBL" id="HIX56869.1"/>
    </source>
</evidence>
<accession>A0A9D1WDE9</accession>
<protein>
    <submittedName>
        <fullName evidence="1">Uncharacterized protein</fullName>
    </submittedName>
</protein>
<comment type="caution">
    <text evidence="1">The sequence shown here is derived from an EMBL/GenBank/DDBJ whole genome shotgun (WGS) entry which is preliminary data.</text>
</comment>
<reference evidence="1" key="2">
    <citation type="submission" date="2021-04" db="EMBL/GenBank/DDBJ databases">
        <authorList>
            <person name="Gilroy R."/>
        </authorList>
    </citation>
    <scope>NUCLEOTIDE SEQUENCE</scope>
    <source>
        <strain evidence="1">USASDec5-558</strain>
    </source>
</reference>
<organism evidence="1 2">
    <name type="scientific">Candidatus Anaerobiospirillum pullistercoris</name>
    <dbReference type="NCBI Taxonomy" id="2838452"/>
    <lineage>
        <taxon>Bacteria</taxon>
        <taxon>Pseudomonadati</taxon>
        <taxon>Pseudomonadota</taxon>
        <taxon>Gammaproteobacteria</taxon>
        <taxon>Aeromonadales</taxon>
        <taxon>Succinivibrionaceae</taxon>
        <taxon>Anaerobiospirillum</taxon>
    </lineage>
</organism>
<dbReference type="Proteomes" id="UP000886829">
    <property type="component" value="Unassembled WGS sequence"/>
</dbReference>